<dbReference type="AlphaFoldDB" id="A0A4Y2DH37"/>
<evidence type="ECO:0000313" key="1">
    <source>
        <dbReference type="EMBL" id="GBM15164.1"/>
    </source>
</evidence>
<organism evidence="1 2">
    <name type="scientific">Araneus ventricosus</name>
    <name type="common">Orbweaver spider</name>
    <name type="synonym">Epeira ventricosa</name>
    <dbReference type="NCBI Taxonomy" id="182803"/>
    <lineage>
        <taxon>Eukaryota</taxon>
        <taxon>Metazoa</taxon>
        <taxon>Ecdysozoa</taxon>
        <taxon>Arthropoda</taxon>
        <taxon>Chelicerata</taxon>
        <taxon>Arachnida</taxon>
        <taxon>Araneae</taxon>
        <taxon>Araneomorphae</taxon>
        <taxon>Entelegynae</taxon>
        <taxon>Araneoidea</taxon>
        <taxon>Araneidae</taxon>
        <taxon>Araneus</taxon>
    </lineage>
</organism>
<protein>
    <submittedName>
        <fullName evidence="1">Uncharacterized protein</fullName>
    </submittedName>
</protein>
<proteinExistence type="predicted"/>
<reference evidence="1 2" key="1">
    <citation type="journal article" date="2019" name="Sci. Rep.">
        <title>Orb-weaving spider Araneus ventricosus genome elucidates the spidroin gene catalogue.</title>
        <authorList>
            <person name="Kono N."/>
            <person name="Nakamura H."/>
            <person name="Ohtoshi R."/>
            <person name="Moran D.A.P."/>
            <person name="Shinohara A."/>
            <person name="Yoshida Y."/>
            <person name="Fujiwara M."/>
            <person name="Mori M."/>
            <person name="Tomita M."/>
            <person name="Arakawa K."/>
        </authorList>
    </citation>
    <scope>NUCLEOTIDE SEQUENCE [LARGE SCALE GENOMIC DNA]</scope>
</reference>
<comment type="caution">
    <text evidence="1">The sequence shown here is derived from an EMBL/GenBank/DDBJ whole genome shotgun (WGS) entry which is preliminary data.</text>
</comment>
<keyword evidence="2" id="KW-1185">Reference proteome</keyword>
<sequence length="113" mass="13424">MKRDESKSLFVFITFWSPLQCRRDEIFTVKCELRLLIRLEVEWMDETNICVVDEYIHRELDSPPRQSQNQFLGRCTHSLLHRCTSPLHHNTTSDSSQLVFYCLILPKQLDIAL</sequence>
<accession>A0A4Y2DH37</accession>
<gene>
    <name evidence="1" type="ORF">AVEN_39081_1</name>
</gene>
<evidence type="ECO:0000313" key="2">
    <source>
        <dbReference type="Proteomes" id="UP000499080"/>
    </source>
</evidence>
<name>A0A4Y2DH37_ARAVE</name>
<dbReference type="Proteomes" id="UP000499080">
    <property type="component" value="Unassembled WGS sequence"/>
</dbReference>
<dbReference type="EMBL" id="BGPR01000356">
    <property type="protein sequence ID" value="GBM15164.1"/>
    <property type="molecule type" value="Genomic_DNA"/>
</dbReference>